<proteinExistence type="predicted"/>
<accession>A0A8H5HLQ9</accession>
<keyword evidence="3" id="KW-1185">Reference proteome</keyword>
<dbReference type="Pfam" id="PF00856">
    <property type="entry name" value="SET"/>
    <property type="match status" value="1"/>
</dbReference>
<dbReference type="CDD" id="cd20071">
    <property type="entry name" value="SET_SMYD"/>
    <property type="match status" value="1"/>
</dbReference>
<dbReference type="PROSITE" id="PS50280">
    <property type="entry name" value="SET"/>
    <property type="match status" value="1"/>
</dbReference>
<dbReference type="OrthoDB" id="5945798at2759"/>
<dbReference type="InterPro" id="IPR046341">
    <property type="entry name" value="SET_dom_sf"/>
</dbReference>
<gene>
    <name evidence="2" type="ORF">D9757_005523</name>
</gene>
<reference evidence="2 3" key="1">
    <citation type="journal article" date="2020" name="ISME J.">
        <title>Uncovering the hidden diversity of litter-decomposition mechanisms in mushroom-forming fungi.</title>
        <authorList>
            <person name="Floudas D."/>
            <person name="Bentzer J."/>
            <person name="Ahren D."/>
            <person name="Johansson T."/>
            <person name="Persson P."/>
            <person name="Tunlid A."/>
        </authorList>
    </citation>
    <scope>NUCLEOTIDE SEQUENCE [LARGE SCALE GENOMIC DNA]</scope>
    <source>
        <strain evidence="2 3">CBS 406.79</strain>
    </source>
</reference>
<feature type="domain" description="SET" evidence="1">
    <location>
        <begin position="44"/>
        <end position="197"/>
    </location>
</feature>
<evidence type="ECO:0000313" key="2">
    <source>
        <dbReference type="EMBL" id="KAF5385694.1"/>
    </source>
</evidence>
<evidence type="ECO:0000259" key="1">
    <source>
        <dbReference type="PROSITE" id="PS50280"/>
    </source>
</evidence>
<dbReference type="InterPro" id="IPR001214">
    <property type="entry name" value="SET_dom"/>
</dbReference>
<dbReference type="SUPFAM" id="SSF82199">
    <property type="entry name" value="SET domain"/>
    <property type="match status" value="1"/>
</dbReference>
<dbReference type="Proteomes" id="UP000518752">
    <property type="component" value="Unassembled WGS sequence"/>
</dbReference>
<dbReference type="AlphaFoldDB" id="A0A8H5HLQ9"/>
<protein>
    <recommendedName>
        <fullName evidence="1">SET domain-containing protein</fullName>
    </recommendedName>
</protein>
<dbReference type="EMBL" id="JAACJN010000038">
    <property type="protein sequence ID" value="KAF5385694.1"/>
    <property type="molecule type" value="Genomic_DNA"/>
</dbReference>
<dbReference type="InterPro" id="IPR050869">
    <property type="entry name" value="H3K4_H4K5_MeTrfase"/>
</dbReference>
<sequence length="389" mass="43698">MRWLRVLLLLRRDLYALYLALLPTLTIWHLGQSIHWKSGHRKICKLYNTYTSSSSFQALEQHTKMDGLLLSHLTALLSCIDPAEWHVSTPIFRFRSLLQGPPASNDSSTPPICPKHSLTADFIDDLYSRFENNNFSIHSHFKSYAHGIFPDASRLFNHSCMPNAAVKYRIHSHESVQMQVVALRSIAQGEEICIPYLDPALVQTRPTIFELTYGFTCTCPSCRVVRDVGTLPEPPQDPAEFQNICRRLGEFVKTMGESPFLTGNSALFPKDLACVLHESFITSLSDIFSQASHDGPHAIAVEASETLLALYQLIYPPNYPQIGLHLVERAKASWNYLVSSDSLSTARVDDLKRGLSSAVKILSVIEPEGDQEDGPMKDIQMLLNDVRTV</sequence>
<dbReference type="PANTHER" id="PTHR12197:SF251">
    <property type="entry name" value="EG:BACR7C10.4 PROTEIN"/>
    <property type="match status" value="1"/>
</dbReference>
<comment type="caution">
    <text evidence="2">The sequence shown here is derived from an EMBL/GenBank/DDBJ whole genome shotgun (WGS) entry which is preliminary data.</text>
</comment>
<organism evidence="2 3">
    <name type="scientific">Collybiopsis confluens</name>
    <dbReference type="NCBI Taxonomy" id="2823264"/>
    <lineage>
        <taxon>Eukaryota</taxon>
        <taxon>Fungi</taxon>
        <taxon>Dikarya</taxon>
        <taxon>Basidiomycota</taxon>
        <taxon>Agaricomycotina</taxon>
        <taxon>Agaricomycetes</taxon>
        <taxon>Agaricomycetidae</taxon>
        <taxon>Agaricales</taxon>
        <taxon>Marasmiineae</taxon>
        <taxon>Omphalotaceae</taxon>
        <taxon>Collybiopsis</taxon>
    </lineage>
</organism>
<dbReference type="GO" id="GO:0005634">
    <property type="term" value="C:nucleus"/>
    <property type="evidence" value="ECO:0007669"/>
    <property type="project" value="TreeGrafter"/>
</dbReference>
<dbReference type="Gene3D" id="2.170.270.10">
    <property type="entry name" value="SET domain"/>
    <property type="match status" value="1"/>
</dbReference>
<name>A0A8H5HLQ9_9AGAR</name>
<dbReference type="PANTHER" id="PTHR12197">
    <property type="entry name" value="HISTONE-LYSINE N-METHYLTRANSFERASE SMYD"/>
    <property type="match status" value="1"/>
</dbReference>
<evidence type="ECO:0000313" key="3">
    <source>
        <dbReference type="Proteomes" id="UP000518752"/>
    </source>
</evidence>